<comment type="caution">
    <text evidence="1">The sequence shown here is derived from an EMBL/GenBank/DDBJ whole genome shotgun (WGS) entry which is preliminary data.</text>
</comment>
<evidence type="ECO:0000313" key="2">
    <source>
        <dbReference type="Proteomes" id="UP001519332"/>
    </source>
</evidence>
<keyword evidence="2" id="KW-1185">Reference proteome</keyword>
<accession>A0ABS4TLG7</accession>
<dbReference type="EMBL" id="JAGINW010000001">
    <property type="protein sequence ID" value="MBP2324716.1"/>
    <property type="molecule type" value="Genomic_DNA"/>
</dbReference>
<proteinExistence type="predicted"/>
<dbReference type="InterPro" id="IPR011990">
    <property type="entry name" value="TPR-like_helical_dom_sf"/>
</dbReference>
<name>A0ABS4TLG7_9PSEU</name>
<sequence length="344" mass="38560">MEDGLSDREPDFWLTGIELFAFRLGRLEKQAQELMRAGRLAEAIDVFQQDTDVMHNAVAATLKAGAVRDKRLDRVIDFRTAHALRNIGMIEALRVRIDPALDRTAEAVRLLRRLDTDRTEPIVRDEFIKALHAFAFTRALCRTQLTEAADAISEVLRLLDQLDMEDGEVSENFRAAAQLLARQIQQLREYVAAGRPAGIPGSVLPGIDWRADLAELTRQPGALEQMDVQELLRELGNVDQAEALLRMMDERGDADGAYKHGMLLQARDDLAAAEAAYRRGAERGSHAAAYQLGILRKNQRDTLGAIAALEQAAQSDDKELASKAQRALDKLTRKRRFPWIRRSS</sequence>
<protein>
    <submittedName>
        <fullName evidence="1">Tetratricopeptide (TPR) repeat protein</fullName>
    </submittedName>
</protein>
<dbReference type="SUPFAM" id="SSF81901">
    <property type="entry name" value="HCP-like"/>
    <property type="match status" value="1"/>
</dbReference>
<gene>
    <name evidence="1" type="ORF">JOF56_005101</name>
</gene>
<dbReference type="RefSeq" id="WP_209642005.1">
    <property type="nucleotide sequence ID" value="NZ_JAGINW010000001.1"/>
</dbReference>
<dbReference type="Proteomes" id="UP001519332">
    <property type="component" value="Unassembled WGS sequence"/>
</dbReference>
<evidence type="ECO:0000313" key="1">
    <source>
        <dbReference type="EMBL" id="MBP2324716.1"/>
    </source>
</evidence>
<reference evidence="1 2" key="1">
    <citation type="submission" date="2021-03" db="EMBL/GenBank/DDBJ databases">
        <title>Sequencing the genomes of 1000 actinobacteria strains.</title>
        <authorList>
            <person name="Klenk H.-P."/>
        </authorList>
    </citation>
    <scope>NUCLEOTIDE SEQUENCE [LARGE SCALE GENOMIC DNA]</scope>
    <source>
        <strain evidence="1 2">DSM 46670</strain>
    </source>
</reference>
<organism evidence="1 2">
    <name type="scientific">Kibdelosporangium banguiense</name>
    <dbReference type="NCBI Taxonomy" id="1365924"/>
    <lineage>
        <taxon>Bacteria</taxon>
        <taxon>Bacillati</taxon>
        <taxon>Actinomycetota</taxon>
        <taxon>Actinomycetes</taxon>
        <taxon>Pseudonocardiales</taxon>
        <taxon>Pseudonocardiaceae</taxon>
        <taxon>Kibdelosporangium</taxon>
    </lineage>
</organism>
<dbReference type="Gene3D" id="1.25.40.10">
    <property type="entry name" value="Tetratricopeptide repeat domain"/>
    <property type="match status" value="1"/>
</dbReference>